<name>A0A7W8D7Z7_9GAMM</name>
<keyword evidence="4" id="KW-0732">Signal</keyword>
<dbReference type="CDD" id="cd14747">
    <property type="entry name" value="PBP2_MalE"/>
    <property type="match status" value="1"/>
</dbReference>
<keyword evidence="3" id="KW-0813">Transport</keyword>
<sequence length="427" mass="48227">MRTVAGLVAGALLLLAGCGTPRDDVQELRFWVIGREGEVLVSTLLPEFEREHPQIRVRVQTLPWTAAHAKLLTAFASDALPDVFQLGNTWLPEFAAIGALAPLDARLSASKTMWADDYFPGILDTNRVDGTLYGVPWNVDTRLLFYRTDVLAKLGFDAPPQTWDEWRTMQAAIKRDVGPDRYAVLLPLNEFEPQLALALQQDEPLLRDGGRYGNFRSEGFRSALGFYHEMFEKSWAPKMTNTQIANVWVEFGRGFYAFYISGPWNIAEFRKRLPESLKDAWSTAMLPGPDGPGASTAGGSSMVLNVRGKNQDAAWTLIEFLSQPRIQRELNRQLGSLPSRRSSWDDPELAGDKYAQAFRAQLERVKATPKVPEWEQIAQEMRVVSERLVAGEFDLNRAVEVLDARADRILEKRRWMLDRARETTDAQ</sequence>
<evidence type="ECO:0000256" key="3">
    <source>
        <dbReference type="ARBA" id="ARBA00022448"/>
    </source>
</evidence>
<dbReference type="SUPFAM" id="SSF53850">
    <property type="entry name" value="Periplasmic binding protein-like II"/>
    <property type="match status" value="1"/>
</dbReference>
<dbReference type="InterPro" id="IPR050490">
    <property type="entry name" value="Bact_solute-bd_prot1"/>
</dbReference>
<proteinExistence type="inferred from homology"/>
<dbReference type="InterPro" id="IPR006059">
    <property type="entry name" value="SBP"/>
</dbReference>
<comment type="caution">
    <text evidence="5">The sequence shown here is derived from an EMBL/GenBank/DDBJ whole genome shotgun (WGS) entry which is preliminary data.</text>
</comment>
<comment type="subcellular location">
    <subcellularLocation>
        <location evidence="1">Periplasm</location>
    </subcellularLocation>
</comment>
<reference evidence="5 6" key="1">
    <citation type="submission" date="2020-08" db="EMBL/GenBank/DDBJ databases">
        <title>Genomic Encyclopedia of Type Strains, Phase IV (KMG-IV): sequencing the most valuable type-strain genomes for metagenomic binning, comparative biology and taxonomic classification.</title>
        <authorList>
            <person name="Goeker M."/>
        </authorList>
    </citation>
    <scope>NUCLEOTIDE SEQUENCE [LARGE SCALE GENOMIC DNA]</scope>
    <source>
        <strain evidence="5 6">DSM 24163</strain>
    </source>
</reference>
<keyword evidence="5" id="KW-0762">Sugar transport</keyword>
<dbReference type="AlphaFoldDB" id="A0A7W8D7Z7"/>
<dbReference type="GO" id="GO:0042597">
    <property type="term" value="C:periplasmic space"/>
    <property type="evidence" value="ECO:0007669"/>
    <property type="project" value="UniProtKB-SubCell"/>
</dbReference>
<protein>
    <submittedName>
        <fullName evidence="5">Multiple sugar transport system substrate-binding protein</fullName>
    </submittedName>
</protein>
<dbReference type="EMBL" id="JACHHP010000007">
    <property type="protein sequence ID" value="MBB5209545.1"/>
    <property type="molecule type" value="Genomic_DNA"/>
</dbReference>
<dbReference type="Gene3D" id="3.40.190.10">
    <property type="entry name" value="Periplasmic binding protein-like II"/>
    <property type="match status" value="2"/>
</dbReference>
<gene>
    <name evidence="5" type="ORF">HNQ52_003117</name>
</gene>
<dbReference type="PROSITE" id="PS51257">
    <property type="entry name" value="PROKAR_LIPOPROTEIN"/>
    <property type="match status" value="1"/>
</dbReference>
<evidence type="ECO:0000313" key="6">
    <source>
        <dbReference type="Proteomes" id="UP000521199"/>
    </source>
</evidence>
<dbReference type="RefSeq" id="WP_425486510.1">
    <property type="nucleotide sequence ID" value="NZ_JACHHP010000007.1"/>
</dbReference>
<evidence type="ECO:0000256" key="2">
    <source>
        <dbReference type="ARBA" id="ARBA00008520"/>
    </source>
</evidence>
<evidence type="ECO:0000313" key="5">
    <source>
        <dbReference type="EMBL" id="MBB5209545.1"/>
    </source>
</evidence>
<organism evidence="5 6">
    <name type="scientific">Chiayiivirga flava</name>
    <dbReference type="NCBI Taxonomy" id="659595"/>
    <lineage>
        <taxon>Bacteria</taxon>
        <taxon>Pseudomonadati</taxon>
        <taxon>Pseudomonadota</taxon>
        <taxon>Gammaproteobacteria</taxon>
        <taxon>Lysobacterales</taxon>
        <taxon>Lysobacteraceae</taxon>
        <taxon>Chiayiivirga</taxon>
    </lineage>
</organism>
<dbReference type="PANTHER" id="PTHR43649">
    <property type="entry name" value="ARABINOSE-BINDING PROTEIN-RELATED"/>
    <property type="match status" value="1"/>
</dbReference>
<dbReference type="Proteomes" id="UP000521199">
    <property type="component" value="Unassembled WGS sequence"/>
</dbReference>
<dbReference type="PANTHER" id="PTHR43649:SF34">
    <property type="entry name" value="ABC TRANSPORTER PERIPLASMIC-BINDING PROTEIN YCJN-RELATED"/>
    <property type="match status" value="1"/>
</dbReference>
<evidence type="ECO:0000256" key="1">
    <source>
        <dbReference type="ARBA" id="ARBA00004418"/>
    </source>
</evidence>
<accession>A0A7W8D7Z7</accession>
<dbReference type="Pfam" id="PF01547">
    <property type="entry name" value="SBP_bac_1"/>
    <property type="match status" value="1"/>
</dbReference>
<keyword evidence="6" id="KW-1185">Reference proteome</keyword>
<evidence type="ECO:0000256" key="4">
    <source>
        <dbReference type="ARBA" id="ARBA00022729"/>
    </source>
</evidence>
<comment type="similarity">
    <text evidence="2">Belongs to the bacterial solute-binding protein 1 family.</text>
</comment>